<protein>
    <recommendedName>
        <fullName evidence="3">Gliding motility-associated lipoprotein GldH</fullName>
    </recommendedName>
</protein>
<dbReference type="InterPro" id="IPR020018">
    <property type="entry name" value="Motility-assoc_lipoprot_GldH"/>
</dbReference>
<dbReference type="Pfam" id="PF14109">
    <property type="entry name" value="GldH_lipo"/>
    <property type="match status" value="1"/>
</dbReference>
<keyword evidence="2" id="KW-1185">Reference proteome</keyword>
<reference evidence="1 2" key="1">
    <citation type="submission" date="2021-06" db="EMBL/GenBank/DDBJ databases">
        <title>Whole genome sequences of Flavobacterium sp. KK2020170 and assembly.</title>
        <authorList>
            <person name="Kitahara K."/>
            <person name="Miyoshi S."/>
            <person name="Uesaka K."/>
        </authorList>
    </citation>
    <scope>NUCLEOTIDE SEQUENCE [LARGE SCALE GENOMIC DNA]</scope>
    <source>
        <strain evidence="1 2">KK2020170</strain>
    </source>
</reference>
<dbReference type="EMBL" id="AP024749">
    <property type="protein sequence ID" value="BCY28731.1"/>
    <property type="molecule type" value="Genomic_DNA"/>
</dbReference>
<evidence type="ECO:0008006" key="3">
    <source>
        <dbReference type="Google" id="ProtNLM"/>
    </source>
</evidence>
<evidence type="ECO:0000313" key="2">
    <source>
        <dbReference type="Proteomes" id="UP000825258"/>
    </source>
</evidence>
<sequence length="150" mass="17776">MRLLIFMLFLVFVSCNKNVKSNDFFRDFEDNRWPFNQDVEFDFTIDQGEELWLHFGHIYDYDYDMIPIEMEITKTEGDLNKMFVIEKLKVKNVNGGDSGECLGDICDYYQKVNLKDLEPGKYHIVLRNKSDLPYLPNVLGIGYQIRKPNQ</sequence>
<evidence type="ECO:0000313" key="1">
    <source>
        <dbReference type="EMBL" id="BCY28731.1"/>
    </source>
</evidence>
<dbReference type="PROSITE" id="PS51257">
    <property type="entry name" value="PROKAR_LIPOPROTEIN"/>
    <property type="match status" value="1"/>
</dbReference>
<proteinExistence type="predicted"/>
<dbReference type="RefSeq" id="WP_221257844.1">
    <property type="nucleotide sequence ID" value="NZ_AP024749.1"/>
</dbReference>
<gene>
    <name evidence="1" type="ORF">KK2020170_15990</name>
</gene>
<accession>A0ABM7S595</accession>
<organism evidence="1 2">
    <name type="scientific">Flavobacterium okayamense</name>
    <dbReference type="NCBI Taxonomy" id="2830782"/>
    <lineage>
        <taxon>Bacteria</taxon>
        <taxon>Pseudomonadati</taxon>
        <taxon>Bacteroidota</taxon>
        <taxon>Flavobacteriia</taxon>
        <taxon>Flavobacteriales</taxon>
        <taxon>Flavobacteriaceae</taxon>
        <taxon>Flavobacterium</taxon>
    </lineage>
</organism>
<dbReference type="Proteomes" id="UP000825258">
    <property type="component" value="Chromosome"/>
</dbReference>
<name>A0ABM7S595_9FLAO</name>